<reference evidence="2" key="1">
    <citation type="submission" date="2023-03" db="EMBL/GenBank/DDBJ databases">
        <title>Massive genome expansion in bonnet fungi (Mycena s.s.) driven by repeated elements and novel gene families across ecological guilds.</title>
        <authorList>
            <consortium name="Lawrence Berkeley National Laboratory"/>
            <person name="Harder C.B."/>
            <person name="Miyauchi S."/>
            <person name="Viragh M."/>
            <person name="Kuo A."/>
            <person name="Thoen E."/>
            <person name="Andreopoulos B."/>
            <person name="Lu D."/>
            <person name="Skrede I."/>
            <person name="Drula E."/>
            <person name="Henrissat B."/>
            <person name="Morin E."/>
            <person name="Kohler A."/>
            <person name="Barry K."/>
            <person name="LaButti K."/>
            <person name="Morin E."/>
            <person name="Salamov A."/>
            <person name="Lipzen A."/>
            <person name="Mereny Z."/>
            <person name="Hegedus B."/>
            <person name="Baldrian P."/>
            <person name="Stursova M."/>
            <person name="Weitz H."/>
            <person name="Taylor A."/>
            <person name="Grigoriev I.V."/>
            <person name="Nagy L.G."/>
            <person name="Martin F."/>
            <person name="Kauserud H."/>
        </authorList>
    </citation>
    <scope>NUCLEOTIDE SEQUENCE</scope>
    <source>
        <strain evidence="2">CBHHK067</strain>
    </source>
</reference>
<evidence type="ECO:0000259" key="1">
    <source>
        <dbReference type="Pfam" id="PF12770"/>
    </source>
</evidence>
<dbReference type="Pfam" id="PF12770">
    <property type="entry name" value="CHAT"/>
    <property type="match status" value="1"/>
</dbReference>
<feature type="non-terminal residue" evidence="2">
    <location>
        <position position="1"/>
    </location>
</feature>
<proteinExistence type="predicted"/>
<gene>
    <name evidence="2" type="ORF">B0H17DRAFT_944088</name>
</gene>
<dbReference type="InterPro" id="IPR024983">
    <property type="entry name" value="CHAT_dom"/>
</dbReference>
<comment type="caution">
    <text evidence="2">The sequence shown here is derived from an EMBL/GenBank/DDBJ whole genome shotgun (WGS) entry which is preliminary data.</text>
</comment>
<protein>
    <submittedName>
        <fullName evidence="2">CHAT domain-containing protein</fullName>
    </submittedName>
</protein>
<dbReference type="EMBL" id="JARKIE010000130">
    <property type="protein sequence ID" value="KAJ7679592.1"/>
    <property type="molecule type" value="Genomic_DNA"/>
</dbReference>
<accession>A0AAD7G935</accession>
<dbReference type="Proteomes" id="UP001221757">
    <property type="component" value="Unassembled WGS sequence"/>
</dbReference>
<feature type="domain" description="CHAT" evidence="1">
    <location>
        <begin position="1"/>
        <end position="136"/>
    </location>
</feature>
<organism evidence="2 3">
    <name type="scientific">Mycena rosella</name>
    <name type="common">Pink bonnet</name>
    <name type="synonym">Agaricus rosellus</name>
    <dbReference type="NCBI Taxonomy" id="1033263"/>
    <lineage>
        <taxon>Eukaryota</taxon>
        <taxon>Fungi</taxon>
        <taxon>Dikarya</taxon>
        <taxon>Basidiomycota</taxon>
        <taxon>Agaricomycotina</taxon>
        <taxon>Agaricomycetes</taxon>
        <taxon>Agaricomycetidae</taxon>
        <taxon>Agaricales</taxon>
        <taxon>Marasmiineae</taxon>
        <taxon>Mycenaceae</taxon>
        <taxon>Mycena</taxon>
    </lineage>
</organism>
<evidence type="ECO:0000313" key="3">
    <source>
        <dbReference type="Proteomes" id="UP001221757"/>
    </source>
</evidence>
<evidence type="ECO:0000313" key="2">
    <source>
        <dbReference type="EMBL" id="KAJ7679592.1"/>
    </source>
</evidence>
<name>A0AAD7G935_MYCRO</name>
<keyword evidence="3" id="KW-1185">Reference proteome</keyword>
<dbReference type="AlphaFoldDB" id="A0AAD7G935"/>
<sequence length="137" mass="14805">HFACHGVQDIYNPTQSALLLAGSSRLTLASIIQLSLPNADFAFLSACQTATGTKNLQEESVHLAAGMLLAGYRGVSVTMWSITDYDAPQVASDVYEHLFKTAPPESSRAAEALHLAVRRNLPDINLSRWAPFIHVGV</sequence>